<keyword evidence="5" id="KW-0560">Oxidoreductase</keyword>
<protein>
    <submittedName>
        <fullName evidence="9">NAD(P)/FAD-dependent oxidoreductase</fullName>
    </submittedName>
    <submittedName>
        <fullName evidence="7">NADH dehydrogenase</fullName>
    </submittedName>
</protein>
<reference evidence="10 11" key="1">
    <citation type="submission" date="2016-10" db="EMBL/GenBank/DDBJ databases">
        <authorList>
            <person name="de Groot N.N."/>
        </authorList>
    </citation>
    <scope>NUCLEOTIDE SEQUENCE [LARGE SCALE GENOMIC DNA]</scope>
    <source>
        <strain evidence="8 10">CGMCC 1.9095</strain>
        <strain evidence="7 11">DSM 22558</strain>
    </source>
</reference>
<keyword evidence="10" id="KW-1185">Reference proteome</keyword>
<dbReference type="EMBL" id="SWAV01000001">
    <property type="protein sequence ID" value="TKA93393.1"/>
    <property type="molecule type" value="Genomic_DNA"/>
</dbReference>
<accession>A0A031MI79</accession>
<dbReference type="PANTHER" id="PTHR42913:SF3">
    <property type="entry name" value="64 KDA MITOCHONDRIAL NADH DEHYDROGENASE (EUROFUNG)"/>
    <property type="match status" value="1"/>
</dbReference>
<evidence type="ECO:0000256" key="2">
    <source>
        <dbReference type="ARBA" id="ARBA00005272"/>
    </source>
</evidence>
<dbReference type="GO" id="GO:0003955">
    <property type="term" value="F:NAD(P)H dehydrogenase (quinone) activity"/>
    <property type="evidence" value="ECO:0007669"/>
    <property type="project" value="TreeGrafter"/>
</dbReference>
<sequence>MSQSGVSSLPHIVVVGGGAGGLELVTRLGRTLGKRKRARITLIDGNMTHIWKPLLHEVAAGSLNATEEELNYVAQAKWNHFNFQLGSMIGVDREQRQVQLAPINDENGDALIPARQLDYDYLVVAVGSNTNDFNTTGAAEHCIFLDTRAQAERFHTRLINQYLKAQVRGEMVPDESINVAIIGAGATGVELAAELHHAALMLRSYGLDRVRAEDLNISLVEAGPRILPALPERLASKAAATLNGLGVHIRTGSPVKEVQADGLLLADGQFIPASLKVWAAGIRAPAFLAGLGLETNRINQLLVDKTLRTADERIFAFGDCAACPMDEPGTFVPPRAQSAHQQATLLSKNLSQLLEGKPLKEYRYRDHGSLISLSSFSAVGNLMGNLTGSITLEGWLARMFYISLYRMHQMALYGLPRTIMLMLSDRMGRSTEPRLKLH</sequence>
<dbReference type="Proteomes" id="UP000186904">
    <property type="component" value="Unassembled WGS sequence"/>
</dbReference>
<dbReference type="GO" id="GO:0019646">
    <property type="term" value="P:aerobic electron transport chain"/>
    <property type="evidence" value="ECO:0007669"/>
    <property type="project" value="TreeGrafter"/>
</dbReference>
<feature type="domain" description="FAD/NAD(P)-binding" evidence="6">
    <location>
        <begin position="11"/>
        <end position="343"/>
    </location>
</feature>
<dbReference type="OrthoDB" id="9781621at2"/>
<dbReference type="PRINTS" id="PR00411">
    <property type="entry name" value="PNDRDTASEI"/>
</dbReference>
<evidence type="ECO:0000313" key="12">
    <source>
        <dbReference type="Proteomes" id="UP000305198"/>
    </source>
</evidence>
<dbReference type="RefSeq" id="WP_036989281.1">
    <property type="nucleotide sequence ID" value="NZ_FOGN01000001.1"/>
</dbReference>
<dbReference type="InterPro" id="IPR036188">
    <property type="entry name" value="FAD/NAD-bd_sf"/>
</dbReference>
<gene>
    <name evidence="9" type="ORF">FA869_04315</name>
    <name evidence="8" type="ORF">SAMN04487855_1087</name>
    <name evidence="7" type="ORF">SAMN05216589_0537</name>
</gene>
<dbReference type="EMBL" id="FOGN01000001">
    <property type="protein sequence ID" value="SER42988.1"/>
    <property type="molecule type" value="Genomic_DNA"/>
</dbReference>
<evidence type="ECO:0000256" key="4">
    <source>
        <dbReference type="ARBA" id="ARBA00022827"/>
    </source>
</evidence>
<evidence type="ECO:0000259" key="6">
    <source>
        <dbReference type="Pfam" id="PF07992"/>
    </source>
</evidence>
<evidence type="ECO:0000313" key="9">
    <source>
        <dbReference type="EMBL" id="TKA93393.1"/>
    </source>
</evidence>
<evidence type="ECO:0000313" key="11">
    <source>
        <dbReference type="Proteomes" id="UP000186904"/>
    </source>
</evidence>
<dbReference type="InterPro" id="IPR023753">
    <property type="entry name" value="FAD/NAD-binding_dom"/>
</dbReference>
<keyword evidence="4" id="KW-0274">FAD</keyword>
<evidence type="ECO:0000313" key="10">
    <source>
        <dbReference type="Proteomes" id="UP000186599"/>
    </source>
</evidence>
<name>A0A031MI79_9GAMM</name>
<dbReference type="Proteomes" id="UP000186599">
    <property type="component" value="Unassembled WGS sequence"/>
</dbReference>
<dbReference type="Pfam" id="PF07992">
    <property type="entry name" value="Pyr_redox_2"/>
    <property type="match status" value="1"/>
</dbReference>
<dbReference type="PANTHER" id="PTHR42913">
    <property type="entry name" value="APOPTOSIS-INDUCING FACTOR 1"/>
    <property type="match status" value="1"/>
</dbReference>
<comment type="similarity">
    <text evidence="2">Belongs to the NADH dehydrogenase family.</text>
</comment>
<dbReference type="FunFam" id="3.50.50.100:FF:000001">
    <property type="entry name" value="NADH dehydrogenase"/>
    <property type="match status" value="1"/>
</dbReference>
<reference evidence="9 12" key="2">
    <citation type="submission" date="2019-04" db="EMBL/GenBank/DDBJ databases">
        <title>Crypto-aerobic microbial life in anoxic (sulfidic) marine sediments.</title>
        <authorList>
            <person name="Bhattacharya S."/>
            <person name="Roy C."/>
            <person name="Mondal N."/>
            <person name="Sarkar J."/>
            <person name="Mandal S."/>
            <person name="Rameez M.J."/>
            <person name="Ghosh W."/>
        </authorList>
    </citation>
    <scope>NUCLEOTIDE SEQUENCE [LARGE SCALE GENOMIC DNA]</scope>
    <source>
        <strain evidence="9 12">SBBB</strain>
    </source>
</reference>
<dbReference type="PRINTS" id="PR00368">
    <property type="entry name" value="FADPNR"/>
</dbReference>
<evidence type="ECO:0000313" key="7">
    <source>
        <dbReference type="EMBL" id="SER42988.1"/>
    </source>
</evidence>
<evidence type="ECO:0000256" key="5">
    <source>
        <dbReference type="ARBA" id="ARBA00023002"/>
    </source>
</evidence>
<evidence type="ECO:0000256" key="1">
    <source>
        <dbReference type="ARBA" id="ARBA00001974"/>
    </source>
</evidence>
<keyword evidence="3" id="KW-0285">Flavoprotein</keyword>
<dbReference type="Gene3D" id="3.50.50.100">
    <property type="match status" value="1"/>
</dbReference>
<evidence type="ECO:0000313" key="8">
    <source>
        <dbReference type="EMBL" id="SFL76174.1"/>
    </source>
</evidence>
<dbReference type="SUPFAM" id="SSF51905">
    <property type="entry name" value="FAD/NAD(P)-binding domain"/>
    <property type="match status" value="1"/>
</dbReference>
<proteinExistence type="inferred from homology"/>
<dbReference type="InterPro" id="IPR051169">
    <property type="entry name" value="NADH-Q_oxidoreductase"/>
</dbReference>
<dbReference type="STRING" id="653930.SAMN05216589_0537"/>
<comment type="cofactor">
    <cofactor evidence="1">
        <name>FAD</name>
        <dbReference type="ChEBI" id="CHEBI:57692"/>
    </cofactor>
</comment>
<evidence type="ECO:0000256" key="3">
    <source>
        <dbReference type="ARBA" id="ARBA00022630"/>
    </source>
</evidence>
<dbReference type="EMBL" id="FOUA01000001">
    <property type="protein sequence ID" value="SFL76174.1"/>
    <property type="molecule type" value="Genomic_DNA"/>
</dbReference>
<dbReference type="AlphaFoldDB" id="A0A031MI79"/>
<organism evidence="9 12">
    <name type="scientific">Halopseudomonas bauzanensis</name>
    <dbReference type="NCBI Taxonomy" id="653930"/>
    <lineage>
        <taxon>Bacteria</taxon>
        <taxon>Pseudomonadati</taxon>
        <taxon>Pseudomonadota</taxon>
        <taxon>Gammaproteobacteria</taxon>
        <taxon>Pseudomonadales</taxon>
        <taxon>Pseudomonadaceae</taxon>
        <taxon>Halopseudomonas</taxon>
    </lineage>
</organism>
<dbReference type="Proteomes" id="UP000305198">
    <property type="component" value="Unassembled WGS sequence"/>
</dbReference>